<feature type="transmembrane region" description="Helical" evidence="1">
    <location>
        <begin position="6"/>
        <end position="24"/>
    </location>
</feature>
<gene>
    <name evidence="2" type="ordered locus">HMPREF0389_01441</name>
</gene>
<dbReference type="KEGG" id="faa:HMPREF0389_01441"/>
<keyword evidence="1" id="KW-0472">Membrane</keyword>
<dbReference type="eggNOG" id="COG4578">
    <property type="taxonomic scope" value="Bacteria"/>
</dbReference>
<organism evidence="2 3">
    <name type="scientific">Filifactor alocis (strain ATCC 35896 / CCUG 47790 / D40 B5)</name>
    <name type="common">Fusobacterium alocis</name>
    <dbReference type="NCBI Taxonomy" id="546269"/>
    <lineage>
        <taxon>Bacteria</taxon>
        <taxon>Bacillati</taxon>
        <taxon>Bacillota</taxon>
        <taxon>Clostridia</taxon>
        <taxon>Peptostreptococcales</taxon>
        <taxon>Filifactoraceae</taxon>
        <taxon>Filifactor</taxon>
    </lineage>
</organism>
<sequence length="127" mass="14091">MGRTGITVAIMVGLIILQFVLVHLQLKSIRATMNELSEYGKVISGAHKTIMGRGSIVAMAVKKGHVKRAKIIMGSGAFGRFKDFGEIEGKTLEQIRMEHINPNITKKGKEKFKAIALENALNMYYEK</sequence>
<dbReference type="STRING" id="546269.HMPREF0389_01441"/>
<keyword evidence="3" id="KW-1185">Reference proteome</keyword>
<dbReference type="RefSeq" id="WP_014262499.1">
    <property type="nucleotide sequence ID" value="NC_016630.1"/>
</dbReference>
<keyword evidence="1" id="KW-0812">Transmembrane</keyword>
<dbReference type="OrthoDB" id="9096700at2"/>
<evidence type="ECO:0000313" key="3">
    <source>
        <dbReference type="Proteomes" id="UP000007468"/>
    </source>
</evidence>
<dbReference type="AlphaFoldDB" id="D6GTK3"/>
<dbReference type="Pfam" id="PF06923">
    <property type="entry name" value="GutM"/>
    <property type="match status" value="1"/>
</dbReference>
<reference evidence="3" key="1">
    <citation type="submission" date="2010-12" db="EMBL/GenBank/DDBJ databases">
        <title>The genome sequence of Filifactor alocis strain ATCC 35896.</title>
        <authorList>
            <consortium name="The Broad Institute Genome Sequencing Platform"/>
            <person name="Ward D."/>
            <person name="Earl A."/>
            <person name="Feldgarden M."/>
            <person name="Young S.K."/>
            <person name="Gargeya S."/>
            <person name="Zeng Q."/>
            <person name="Alvarado L."/>
            <person name="Berlin A."/>
            <person name="Bochicchio J."/>
            <person name="Chapman S.B."/>
            <person name="Chen Z."/>
            <person name="Freedman E."/>
            <person name="Gellesch M."/>
            <person name="Goldberg J."/>
            <person name="Griggs A."/>
            <person name="Gujja S."/>
            <person name="Heilman E."/>
            <person name="Heiman D."/>
            <person name="Howarth C."/>
            <person name="Mehta T."/>
            <person name="Neiman D."/>
            <person name="Pearson M."/>
            <person name="Roberts A."/>
            <person name="Saif S."/>
            <person name="Shea T."/>
            <person name="Shenoy N."/>
            <person name="Sisk P."/>
            <person name="Stolte C."/>
            <person name="Sykes S."/>
            <person name="White J."/>
            <person name="Yandava C."/>
            <person name="Izard J."/>
            <person name="Blanton J.M."/>
            <person name="Baranova O.V."/>
            <person name="Tanner A.C."/>
            <person name="Dewhirst F.E."/>
            <person name="Haas B."/>
            <person name="Nusbaum C."/>
            <person name="Birren B."/>
        </authorList>
    </citation>
    <scope>NUCLEOTIDE SEQUENCE [LARGE SCALE GENOMIC DNA]</scope>
    <source>
        <strain evidence="3">ATCC 35896 / D40 B5</strain>
    </source>
</reference>
<dbReference type="Proteomes" id="UP000007468">
    <property type="component" value="Chromosome"/>
</dbReference>
<keyword evidence="1" id="KW-1133">Transmembrane helix</keyword>
<evidence type="ECO:0000313" key="2">
    <source>
        <dbReference type="EMBL" id="EFE27810.1"/>
    </source>
</evidence>
<protein>
    <submittedName>
        <fullName evidence="2">Glucitol operon activator protein (GutM)</fullName>
    </submittedName>
</protein>
<name>D6GTK3_FILAD</name>
<dbReference type="InterPro" id="IPR009693">
    <property type="entry name" value="Glucitol_operon_activator"/>
</dbReference>
<accession>D6GTK3</accession>
<proteinExistence type="predicted"/>
<evidence type="ECO:0000256" key="1">
    <source>
        <dbReference type="SAM" id="Phobius"/>
    </source>
</evidence>
<dbReference type="EMBL" id="CP002390">
    <property type="protein sequence ID" value="EFE27810.1"/>
    <property type="molecule type" value="Genomic_DNA"/>
</dbReference>